<accession>A0A7V8V2F7</accession>
<protein>
    <recommendedName>
        <fullName evidence="3">Carboxypeptidase regulatory-like domain-containing protein</fullName>
    </recommendedName>
</protein>
<evidence type="ECO:0000313" key="1">
    <source>
        <dbReference type="EMBL" id="MBA2113725.1"/>
    </source>
</evidence>
<keyword evidence="2" id="KW-1185">Reference proteome</keyword>
<reference evidence="1 2" key="1">
    <citation type="submission" date="2020-05" db="EMBL/GenBank/DDBJ databases">
        <title>Bremerella alba sp. nov., a novel planctomycete isolated from the surface of the macroalga Fucus spiralis.</title>
        <authorList>
            <person name="Godinho O."/>
            <person name="Botelho R."/>
            <person name="Albuquerque L."/>
            <person name="Wiegand S."/>
            <person name="Da Costa M.S."/>
            <person name="Lobo-Da-Cunha A."/>
            <person name="Jogler C."/>
            <person name="Lage O.M."/>
        </authorList>
    </citation>
    <scope>NUCLEOTIDE SEQUENCE [LARGE SCALE GENOMIC DNA]</scope>
    <source>
        <strain evidence="1 2">FF15</strain>
    </source>
</reference>
<comment type="caution">
    <text evidence="1">The sequence shown here is derived from an EMBL/GenBank/DDBJ whole genome shotgun (WGS) entry which is preliminary data.</text>
</comment>
<dbReference type="AlphaFoldDB" id="A0A7V8V2F7"/>
<evidence type="ECO:0008006" key="3">
    <source>
        <dbReference type="Google" id="ProtNLM"/>
    </source>
</evidence>
<name>A0A7V8V2F7_9BACT</name>
<sequence length="148" mass="15490">MNAICQELLKSYARTSSLILLVLAALTMGCSKPPGPETGYVSGVVTLDGNPVGNAIVNFEPVDGRPSVGFTDANGNYELIYTANRDGALLGKHQVRITSAESSGGGEGDQPLVVASKETIPAKYNLKSELTAQVESGSNSIDFELKSK</sequence>
<organism evidence="1 2">
    <name type="scientific">Bremerella alba</name>
    <dbReference type="NCBI Taxonomy" id="980252"/>
    <lineage>
        <taxon>Bacteria</taxon>
        <taxon>Pseudomonadati</taxon>
        <taxon>Planctomycetota</taxon>
        <taxon>Planctomycetia</taxon>
        <taxon>Pirellulales</taxon>
        <taxon>Pirellulaceae</taxon>
        <taxon>Bremerella</taxon>
    </lineage>
</organism>
<evidence type="ECO:0000313" key="2">
    <source>
        <dbReference type="Proteomes" id="UP000551616"/>
    </source>
</evidence>
<proteinExistence type="predicted"/>
<dbReference type="EMBL" id="JABRWO010000002">
    <property type="protein sequence ID" value="MBA2113725.1"/>
    <property type="molecule type" value="Genomic_DNA"/>
</dbReference>
<dbReference type="Proteomes" id="UP000551616">
    <property type="component" value="Unassembled WGS sequence"/>
</dbReference>
<gene>
    <name evidence="1" type="ORF">HOV93_08760</name>
</gene>